<dbReference type="InterPro" id="IPR003439">
    <property type="entry name" value="ABC_transporter-like_ATP-bd"/>
</dbReference>
<protein>
    <submittedName>
        <fullName evidence="6">ABC transporter ATP-binding protein</fullName>
    </submittedName>
</protein>
<dbReference type="PROSITE" id="PS50893">
    <property type="entry name" value="ABC_TRANSPORTER_2"/>
    <property type="match status" value="1"/>
</dbReference>
<dbReference type="InterPro" id="IPR003593">
    <property type="entry name" value="AAA+_ATPase"/>
</dbReference>
<dbReference type="Pfam" id="PF00005">
    <property type="entry name" value="ABC_tran"/>
    <property type="match status" value="1"/>
</dbReference>
<dbReference type="CDD" id="cd03225">
    <property type="entry name" value="ABC_cobalt_CbiO_domain1"/>
    <property type="match status" value="1"/>
</dbReference>
<keyword evidence="7" id="KW-1185">Reference proteome</keyword>
<dbReference type="PANTHER" id="PTHR43553:SF24">
    <property type="entry name" value="ENERGY-COUPLING FACTOR TRANSPORTER ATP-BINDING PROTEIN ECFA1"/>
    <property type="match status" value="1"/>
</dbReference>
<evidence type="ECO:0000313" key="7">
    <source>
        <dbReference type="Proteomes" id="UP000448292"/>
    </source>
</evidence>
<dbReference type="PANTHER" id="PTHR43553">
    <property type="entry name" value="HEAVY METAL TRANSPORTER"/>
    <property type="match status" value="1"/>
</dbReference>
<dbReference type="InterPro" id="IPR050095">
    <property type="entry name" value="ECF_ABC_transporter_ATP-bd"/>
</dbReference>
<dbReference type="InterPro" id="IPR027417">
    <property type="entry name" value="P-loop_NTPase"/>
</dbReference>
<dbReference type="InterPro" id="IPR015856">
    <property type="entry name" value="ABC_transpr_CbiO/EcfA_su"/>
</dbReference>
<keyword evidence="3" id="KW-0547">Nucleotide-binding</keyword>
<keyword evidence="2" id="KW-0813">Transport</keyword>
<evidence type="ECO:0000256" key="4">
    <source>
        <dbReference type="ARBA" id="ARBA00022840"/>
    </source>
</evidence>
<name>A0A7M3MAH9_9BACT</name>
<evidence type="ECO:0000259" key="5">
    <source>
        <dbReference type="PROSITE" id="PS50893"/>
    </source>
</evidence>
<dbReference type="GO" id="GO:0005524">
    <property type="term" value="F:ATP binding"/>
    <property type="evidence" value="ECO:0007669"/>
    <property type="project" value="UniProtKB-KW"/>
</dbReference>
<keyword evidence="4 6" id="KW-0067">ATP-binding</keyword>
<feature type="domain" description="ABC transporter" evidence="5">
    <location>
        <begin position="2"/>
        <end position="235"/>
    </location>
</feature>
<dbReference type="Gene3D" id="3.40.50.300">
    <property type="entry name" value="P-loop containing nucleotide triphosphate hydrolases"/>
    <property type="match status" value="1"/>
</dbReference>
<dbReference type="PROSITE" id="PS00211">
    <property type="entry name" value="ABC_TRANSPORTER_1"/>
    <property type="match status" value="1"/>
</dbReference>
<sequence length="247" mass="26319">MITIENCSYRHRQQSREEKDALRDVSFSVERGALLCLAGPNGSGKSTLLGLLAGLLTPTSGRIIVGGHASPGAEDDIRKVVALVLQEADLQVLGATVEEDLLLGSPPGDVDAARIAREHASRLGIAHLMERPVSALSHGEKRKLCIAAQLAGGPQVLLLDEPFSGLDYPGILEMRSILAANREAGLTQIVSTHDLEPLADMTDSLVLLRRGTLALHGPVAEQLDRVAELGVRPPCSWSASRTLAPWK</sequence>
<dbReference type="EMBL" id="QMIE01000021">
    <property type="protein sequence ID" value="TVM14695.1"/>
    <property type="molecule type" value="Genomic_DNA"/>
</dbReference>
<reference evidence="6 7" key="1">
    <citation type="submission" date="2018-06" db="EMBL/GenBank/DDBJ databases">
        <title>Complete genome of Desulfovibrio indonesiensis P37SLT.</title>
        <authorList>
            <person name="Crispim J.S."/>
            <person name="Vidigal P.M.P."/>
            <person name="Silva L.C.F."/>
            <person name="Laguardia C.N."/>
            <person name="Araujo L.C."/>
            <person name="Dias R.S."/>
            <person name="Sousa M.P."/>
            <person name="Paula S.O."/>
            <person name="Silva C."/>
        </authorList>
    </citation>
    <scope>NUCLEOTIDE SEQUENCE [LARGE SCALE GENOMIC DNA]</scope>
    <source>
        <strain evidence="6 7">P37SLT</strain>
    </source>
</reference>
<dbReference type="AlphaFoldDB" id="A0A7M3MAH9"/>
<gene>
    <name evidence="6" type="ORF">DPQ33_16950</name>
</gene>
<evidence type="ECO:0000256" key="2">
    <source>
        <dbReference type="ARBA" id="ARBA00022448"/>
    </source>
</evidence>
<dbReference type="SUPFAM" id="SSF52540">
    <property type="entry name" value="P-loop containing nucleoside triphosphate hydrolases"/>
    <property type="match status" value="1"/>
</dbReference>
<dbReference type="RefSeq" id="WP_144304416.1">
    <property type="nucleotide sequence ID" value="NZ_QMIE01000021.1"/>
</dbReference>
<evidence type="ECO:0000256" key="1">
    <source>
        <dbReference type="ARBA" id="ARBA00005417"/>
    </source>
</evidence>
<dbReference type="GO" id="GO:0042626">
    <property type="term" value="F:ATPase-coupled transmembrane transporter activity"/>
    <property type="evidence" value="ECO:0007669"/>
    <property type="project" value="TreeGrafter"/>
</dbReference>
<dbReference type="OrthoDB" id="9809450at2"/>
<dbReference type="GO" id="GO:0043190">
    <property type="term" value="C:ATP-binding cassette (ABC) transporter complex"/>
    <property type="evidence" value="ECO:0007669"/>
    <property type="project" value="TreeGrafter"/>
</dbReference>
<accession>A0A7M3MAH9</accession>
<comment type="caution">
    <text evidence="6">The sequence shown here is derived from an EMBL/GenBank/DDBJ whole genome shotgun (WGS) entry which is preliminary data.</text>
</comment>
<evidence type="ECO:0000256" key="3">
    <source>
        <dbReference type="ARBA" id="ARBA00022741"/>
    </source>
</evidence>
<evidence type="ECO:0000313" key="6">
    <source>
        <dbReference type="EMBL" id="TVM14695.1"/>
    </source>
</evidence>
<dbReference type="GO" id="GO:0016887">
    <property type="term" value="F:ATP hydrolysis activity"/>
    <property type="evidence" value="ECO:0007669"/>
    <property type="project" value="InterPro"/>
</dbReference>
<comment type="similarity">
    <text evidence="1">Belongs to the ABC transporter superfamily.</text>
</comment>
<dbReference type="SMART" id="SM00382">
    <property type="entry name" value="AAA"/>
    <property type="match status" value="1"/>
</dbReference>
<organism evidence="6 7">
    <name type="scientific">Oceanidesulfovibrio indonesiensis</name>
    <dbReference type="NCBI Taxonomy" id="54767"/>
    <lineage>
        <taxon>Bacteria</taxon>
        <taxon>Pseudomonadati</taxon>
        <taxon>Thermodesulfobacteriota</taxon>
        <taxon>Desulfovibrionia</taxon>
        <taxon>Desulfovibrionales</taxon>
        <taxon>Desulfovibrionaceae</taxon>
        <taxon>Oceanidesulfovibrio</taxon>
    </lineage>
</organism>
<dbReference type="InterPro" id="IPR017871">
    <property type="entry name" value="ABC_transporter-like_CS"/>
</dbReference>
<proteinExistence type="inferred from homology"/>
<dbReference type="Proteomes" id="UP000448292">
    <property type="component" value="Unassembled WGS sequence"/>
</dbReference>